<keyword evidence="3" id="KW-1185">Reference proteome</keyword>
<dbReference type="Proteomes" id="UP000460272">
    <property type="component" value="Unassembled WGS sequence"/>
</dbReference>
<organism evidence="2 3">
    <name type="scientific">Trebonia kvetii</name>
    <dbReference type="NCBI Taxonomy" id="2480626"/>
    <lineage>
        <taxon>Bacteria</taxon>
        <taxon>Bacillati</taxon>
        <taxon>Actinomycetota</taxon>
        <taxon>Actinomycetes</taxon>
        <taxon>Streptosporangiales</taxon>
        <taxon>Treboniaceae</taxon>
        <taxon>Trebonia</taxon>
    </lineage>
</organism>
<evidence type="ECO:0000313" key="3">
    <source>
        <dbReference type="Proteomes" id="UP000460272"/>
    </source>
</evidence>
<dbReference type="Pfam" id="PF01738">
    <property type="entry name" value="DLH"/>
    <property type="match status" value="1"/>
</dbReference>
<dbReference type="EMBL" id="RPFW01000005">
    <property type="protein sequence ID" value="TVZ02414.1"/>
    <property type="molecule type" value="Genomic_DNA"/>
</dbReference>
<dbReference type="RefSeq" id="WP_145857395.1">
    <property type="nucleotide sequence ID" value="NZ_RPFW01000005.1"/>
</dbReference>
<accession>A0A6P2BTN6</accession>
<reference evidence="2 3" key="1">
    <citation type="submission" date="2018-11" db="EMBL/GenBank/DDBJ databases">
        <title>Trebonia kvetii gen.nov., sp.nov., a novel acidophilic actinobacterium, and proposal of the new actinobacterial family Treboniaceae fam. nov.</title>
        <authorList>
            <person name="Rapoport D."/>
            <person name="Sagova-Mareckova M."/>
            <person name="Sedlacek I."/>
            <person name="Provaznik J."/>
            <person name="Kralova S."/>
            <person name="Pavlinic D."/>
            <person name="Benes V."/>
            <person name="Kopecky J."/>
        </authorList>
    </citation>
    <scope>NUCLEOTIDE SEQUENCE [LARGE SCALE GENOMIC DNA]</scope>
    <source>
        <strain evidence="2 3">15Tr583</strain>
    </source>
</reference>
<dbReference type="PANTHER" id="PTHR46623:SF6">
    <property type="entry name" value="ALPHA_BETA-HYDROLASES SUPERFAMILY PROTEIN"/>
    <property type="match status" value="1"/>
</dbReference>
<keyword evidence="2" id="KW-0378">Hydrolase</keyword>
<feature type="domain" description="Dienelactone hydrolase" evidence="1">
    <location>
        <begin position="7"/>
        <end position="227"/>
    </location>
</feature>
<comment type="caution">
    <text evidence="2">The sequence shown here is derived from an EMBL/GenBank/DDBJ whole genome shotgun (WGS) entry which is preliminary data.</text>
</comment>
<dbReference type="OrthoDB" id="3208682at2"/>
<evidence type="ECO:0000313" key="2">
    <source>
        <dbReference type="EMBL" id="TVZ02414.1"/>
    </source>
</evidence>
<dbReference type="InterPro" id="IPR051049">
    <property type="entry name" value="Dienelactone_hydrolase-like"/>
</dbReference>
<dbReference type="AlphaFoldDB" id="A0A6P2BTN6"/>
<dbReference type="PANTHER" id="PTHR46623">
    <property type="entry name" value="CARBOXYMETHYLENEBUTENOLIDASE-RELATED"/>
    <property type="match status" value="1"/>
</dbReference>
<sequence length="232" mass="24989">MTDAAEIVLPDGDGPHPAVVLGAEAFGVNTFIRGIKQRLTELGYAVAVPDYYRGDGPAGKDSYDDFTEVTGYIRGLDFIRGARDLAAAVDALRSTPRVDPRRVAVWGYCTGGTLAWLAACLRGDLAAAVLYFPSQPVFAALSPRTPVHPIDLLWQLTCPALFIYGDEDKLLTPGLLADMRARISDWDVDAQVNLYSGAGHSFTCPWGPMRNEEAGHAAWNDAITFLSAKMGA</sequence>
<dbReference type="Gene3D" id="3.40.50.1820">
    <property type="entry name" value="alpha/beta hydrolase"/>
    <property type="match status" value="1"/>
</dbReference>
<proteinExistence type="predicted"/>
<gene>
    <name evidence="2" type="ORF">EAS64_26810</name>
</gene>
<dbReference type="GO" id="GO:0016787">
    <property type="term" value="F:hydrolase activity"/>
    <property type="evidence" value="ECO:0007669"/>
    <property type="project" value="UniProtKB-KW"/>
</dbReference>
<evidence type="ECO:0000259" key="1">
    <source>
        <dbReference type="Pfam" id="PF01738"/>
    </source>
</evidence>
<protein>
    <submittedName>
        <fullName evidence="2">Dienelactone hydrolase family protein</fullName>
    </submittedName>
</protein>
<dbReference type="InterPro" id="IPR029058">
    <property type="entry name" value="AB_hydrolase_fold"/>
</dbReference>
<name>A0A6P2BTN6_9ACTN</name>
<dbReference type="InterPro" id="IPR002925">
    <property type="entry name" value="Dienelactn_hydro"/>
</dbReference>
<dbReference type="SUPFAM" id="SSF53474">
    <property type="entry name" value="alpha/beta-Hydrolases"/>
    <property type="match status" value="1"/>
</dbReference>